<evidence type="ECO:0000313" key="2">
    <source>
        <dbReference type="Proteomes" id="UP000504634"/>
    </source>
</evidence>
<dbReference type="OrthoDB" id="7969820at2759"/>
<evidence type="ECO:0000313" key="3">
    <source>
        <dbReference type="RefSeq" id="XP_030385832.1"/>
    </source>
</evidence>
<reference evidence="3" key="1">
    <citation type="submission" date="2025-08" db="UniProtKB">
        <authorList>
            <consortium name="RefSeq"/>
        </authorList>
    </citation>
    <scope>IDENTIFICATION</scope>
    <source>
        <strain evidence="3">11010-0011.00</strain>
        <tissue evidence="3">Whole body</tissue>
    </source>
</reference>
<evidence type="ECO:0000256" key="1">
    <source>
        <dbReference type="SAM" id="SignalP"/>
    </source>
</evidence>
<dbReference type="AlphaFoldDB" id="A0A6J2UFE9"/>
<keyword evidence="1" id="KW-0732">Signal</keyword>
<dbReference type="RefSeq" id="XP_030385832.1">
    <property type="nucleotide sequence ID" value="XM_030529972.1"/>
</dbReference>
<accession>A0A6J2UFE9</accession>
<protein>
    <submittedName>
        <fullName evidence="3">Uncharacterized protein LOC115632726</fullName>
    </submittedName>
</protein>
<keyword evidence="2" id="KW-1185">Reference proteome</keyword>
<feature type="signal peptide" evidence="1">
    <location>
        <begin position="1"/>
        <end position="21"/>
    </location>
</feature>
<proteinExistence type="predicted"/>
<organism evidence="2 3">
    <name type="scientific">Drosophila lebanonensis</name>
    <name type="common">Fruit fly</name>
    <name type="synonym">Scaptodrosophila lebanonensis</name>
    <dbReference type="NCBI Taxonomy" id="7225"/>
    <lineage>
        <taxon>Eukaryota</taxon>
        <taxon>Metazoa</taxon>
        <taxon>Ecdysozoa</taxon>
        <taxon>Arthropoda</taxon>
        <taxon>Hexapoda</taxon>
        <taxon>Insecta</taxon>
        <taxon>Pterygota</taxon>
        <taxon>Neoptera</taxon>
        <taxon>Endopterygota</taxon>
        <taxon>Diptera</taxon>
        <taxon>Brachycera</taxon>
        <taxon>Muscomorpha</taxon>
        <taxon>Ephydroidea</taxon>
        <taxon>Drosophilidae</taxon>
        <taxon>Scaptodrosophila</taxon>
    </lineage>
</organism>
<sequence>MAVYRGVVLIYLFIWLSAVCGNSNDLVLERSQIFKTLNGSSIDLSVHLDLGLLEHVVAGGGGGGNGNDNALTTPAPSLESIIRAEISGDWERSRFVLQLVNQTRTIQLKQAIYRALWQELRQSKQIYNPVKILEFYEQLEQQSQVPKGLLEEVYGIFLERGAELLSTPFYTNSQTANFPLVNALLLRLSFNTLDMLRDILAILYEIVLALNPPLSVANRLSNYSANILQLSFANLQLLDRPELQQDPPARLSVQRNLRELLEQPEFERNVETSVRQELYEQLPLDERTLYTAQKICLRNVTDDNAYIYECPQTYLICSNPQDAKKAAFYVQRGHNANGTLQFAFYSSYWRNRYIFREPTTTTSDYNSTTGISKNVYSRNAVYWWQVRHLEEGVALYDAGTSSAVLCGGNPLHRDGEEHHVYTRRAADFNLYRRECVWRVENCTEAT</sequence>
<dbReference type="Proteomes" id="UP000504634">
    <property type="component" value="Unplaced"/>
</dbReference>
<gene>
    <name evidence="3" type="primary">LOC115632726</name>
</gene>
<feature type="chain" id="PRO_5027074809" evidence="1">
    <location>
        <begin position="22"/>
        <end position="446"/>
    </location>
</feature>
<dbReference type="GeneID" id="115632726"/>
<name>A0A6J2UFE9_DROLE</name>